<feature type="region of interest" description="Disordered" evidence="1">
    <location>
        <begin position="1"/>
        <end position="24"/>
    </location>
</feature>
<evidence type="ECO:0000256" key="1">
    <source>
        <dbReference type="SAM" id="MobiDB-lite"/>
    </source>
</evidence>
<evidence type="ECO:0000313" key="3">
    <source>
        <dbReference type="Proteomes" id="UP000070544"/>
    </source>
</evidence>
<feature type="region of interest" description="Disordered" evidence="1">
    <location>
        <begin position="276"/>
        <end position="327"/>
    </location>
</feature>
<gene>
    <name evidence="2" type="ORF">M427DRAFT_54500</name>
</gene>
<dbReference type="EMBL" id="KQ965746">
    <property type="protein sequence ID" value="KXS17566.1"/>
    <property type="molecule type" value="Genomic_DNA"/>
</dbReference>
<evidence type="ECO:0000313" key="2">
    <source>
        <dbReference type="EMBL" id="KXS17566.1"/>
    </source>
</evidence>
<dbReference type="STRING" id="1344416.A0A139ALA7"/>
<dbReference type="OrthoDB" id="525027at2759"/>
<evidence type="ECO:0008006" key="4">
    <source>
        <dbReference type="Google" id="ProtNLM"/>
    </source>
</evidence>
<accession>A0A139ALA7</accession>
<dbReference type="Proteomes" id="UP000070544">
    <property type="component" value="Unassembled WGS sequence"/>
</dbReference>
<reference evidence="2 3" key="1">
    <citation type="journal article" date="2015" name="Genome Biol. Evol.">
        <title>Phylogenomic analyses indicate that early fungi evolved digesting cell walls of algal ancestors of land plants.</title>
        <authorList>
            <person name="Chang Y."/>
            <person name="Wang S."/>
            <person name="Sekimoto S."/>
            <person name="Aerts A.L."/>
            <person name="Choi C."/>
            <person name="Clum A."/>
            <person name="LaButti K.M."/>
            <person name="Lindquist E.A."/>
            <person name="Yee Ngan C."/>
            <person name="Ohm R.A."/>
            <person name="Salamov A.A."/>
            <person name="Grigoriev I.V."/>
            <person name="Spatafora J.W."/>
            <person name="Berbee M.L."/>
        </authorList>
    </citation>
    <scope>NUCLEOTIDE SEQUENCE [LARGE SCALE GENOMIC DNA]</scope>
    <source>
        <strain evidence="2 3">JEL478</strain>
    </source>
</reference>
<feature type="compositionally biased region" description="Basic and acidic residues" evidence="1">
    <location>
        <begin position="313"/>
        <end position="327"/>
    </location>
</feature>
<organism evidence="2 3">
    <name type="scientific">Gonapodya prolifera (strain JEL478)</name>
    <name type="common">Monoblepharis prolifera</name>
    <dbReference type="NCBI Taxonomy" id="1344416"/>
    <lineage>
        <taxon>Eukaryota</taxon>
        <taxon>Fungi</taxon>
        <taxon>Fungi incertae sedis</taxon>
        <taxon>Chytridiomycota</taxon>
        <taxon>Chytridiomycota incertae sedis</taxon>
        <taxon>Monoblepharidomycetes</taxon>
        <taxon>Monoblepharidales</taxon>
        <taxon>Gonapodyaceae</taxon>
        <taxon>Gonapodya</taxon>
    </lineage>
</organism>
<sequence length="604" mass="68308">MTDVEVDAGPNEDQGKAQVQPTPSKVAQDFQALVEKSQQMFGGLRDLPPTGGQKQWQPYFQRTFEVYTRLWKFQQTHRQILENREYYGLKRWEIGEIASKIAQLYYHYYLRTSETNYLQESFVFYEAIQMRNYFQNTSDSKTPALMIKKLRYYARYIVVCLLLNRFDRITEMMADLNRTVDEYTKGFKPNDAAEWNTIITEITLLLETDKRLTPSDPTGTPFVAPSRLRVDRARVDKDVPKLKLQEAILAGNYQNQIKFSELTLDMYRMLQSLEREPANSRAQVPGVSYLNNSSAKDGRDATGPSAHSFSNIAKDEGPTEEAGDARAPRNPHKYLLYRPTLSQLMLYIATAFKEINENTAMLIYLSADGAKRTNKSDTTEGYAGGVATASTFRKGEKAENPDLATVSNAICPGDLVPFTRKPLFIIVDSNNSTSFKNFPKVFGQPLVALMSPTELPVSMKDTTQTGSLFSLFLHSPIKAFFFISDIRETSQQTWEAVLALFAIAESTIADLFVKEMGSLDKSFRRFFQDDFLRQFLVRFVLMHGICGAHTAFKDPKHFPTIFPTLPSSLLSAPEISIRVQEIVNALSLQALYSVGLPMTPGASS</sequence>
<proteinExistence type="predicted"/>
<dbReference type="OMA" id="HCIHPGD"/>
<dbReference type="AlphaFoldDB" id="A0A139ALA7"/>
<protein>
    <recommendedName>
        <fullName evidence="4">Protein SCAI</fullName>
    </recommendedName>
</protein>
<name>A0A139ALA7_GONPJ</name>
<dbReference type="GO" id="GO:0003714">
    <property type="term" value="F:transcription corepressor activity"/>
    <property type="evidence" value="ECO:0007669"/>
    <property type="project" value="InterPro"/>
</dbReference>
<dbReference type="Pfam" id="PF12070">
    <property type="entry name" value="SCAI"/>
    <property type="match status" value="1"/>
</dbReference>
<dbReference type="InterPro" id="IPR022709">
    <property type="entry name" value="SCAI"/>
</dbReference>
<dbReference type="GO" id="GO:0006351">
    <property type="term" value="P:DNA-templated transcription"/>
    <property type="evidence" value="ECO:0007669"/>
    <property type="project" value="InterPro"/>
</dbReference>
<keyword evidence="3" id="KW-1185">Reference proteome</keyword>
<dbReference type="PANTHER" id="PTHR21243">
    <property type="entry name" value="PROTEIN SCAI"/>
    <property type="match status" value="1"/>
</dbReference>